<feature type="domain" description="Phage tail tape measure protein" evidence="3">
    <location>
        <begin position="639"/>
        <end position="837"/>
    </location>
</feature>
<evidence type="ECO:0000313" key="5">
    <source>
        <dbReference type="Proteomes" id="UP000287605"/>
    </source>
</evidence>
<feature type="region of interest" description="Disordered" evidence="2">
    <location>
        <begin position="559"/>
        <end position="579"/>
    </location>
</feature>
<sequence>MAKTVGIDVKIDLPSKSKLEADLKKKWSGMKNDIDLKINVQADKNSLAKMGSQINNYFKGREFGVDIKVDLKNGQKKLQEFTTMYKDFRKEFEKGLEMKFNPSKTLDKSFQELVSGKSQKLHESQQKNGDYIKALMKDSGSMSKVTQQTIKEQIKTADDALHNLEKVTTQVNAFKKEVKSSVDGEVVKTDTYTDKIAGIKAVIDYTKEVGRLERDNLTASKEVVAANNKIIELNKRAINGLKQDYKNTFGEDITKNMEVAKAEASAQSNIAIQKALIQKEQQAAIDKQRQATLSEVVKLENEIYGLAKKQQSAGSDESAAYDKQIAKVREKSNALKMQTGIMKNLTKEQRAAYDSLRADNKSTLDFNKSLMNAKSADKARVNAQKAALQDMKRDLKEIQKLEQKADDIRAKKTVGGATVKENDNLRMLESELAVRKKIYDQELKSHNKKGNITKSGDAELKSLEKKYDATKKITQARASEEASIRKEQNAFKSLEASIKKVSSLKKDLGKAGTKESSYINEVIKGEEAKQAAIEKSITAQKKFNKAKLEEVQATRKASYEEAEQSATRSQLSGQDSKQGKKKFNSVVNIDPIRVAQTAKRAFMTVYDSLAKVDEQVVNIQKVADVPTKVLNDFNAGLYDQAAAVGKSADEYAGSVARWLTTGKTLSESNELAKVSVMGSFVGNIDEEDMVNYMAVPLNAYKDSALEATDVINAMNEVSNNNAIEMEHLGAAYSRAAATASTAGTSFAQLTGMITAGQESTRAGGEKIGTALRAIDINFGKMSSGMTKADKERSAWFASKGIALKDENNELRSTYDILSDLSSKWGELDGDDRTTATTYAAGKNHAAILQGIVKNWDAAQKATAEAQDQINLANKEGGSAFKEFESQQDSIQYKTAQLTAEWQKFLHTIAGGREGVNGVLGILTDGLAKANELASNDQFMGFVKNALKLGGAYLGLKMVNKGFGAIGDTMGGVVGNLSVISGIIGGGKGGKLLGAFSKGGGKMFGGMATGLGSVIGLFGKFIPFLNIALIGMTALQMAGVDVFGGIGRAINDMGGSMAKTKRKVSEYRKEQEKLNEVVKDGLDSARTYKKVEDTKTNLDKTIKDKRKKLEEETKLAEQEGRDKPVQRISFTEGEFEGYKKQIEDLAGEYGLDIKVDSNNIDEILEKMAEVERSAKRINAEKGKELNKAVKKSTKYTGNDILSELDEKHELPIGAAEEQKKIIQGWSQAVNEGTMTYGEMAKNVTQMMQQNLFTPEQQKWMSPEAAKVAEENTKRMNDLLGQRSDLVASAKDNVLPPALNKESVRLMATELRSIDTRKTALEGVNKVIENGGVLSKEQHELIKTLDPGGKFLSISNDTAAWGENTENVKKSLEGLNAELDKTGGAVENSVRKYAKESLGYTDEEINNLVNSMRGAKAAYVAELATWGDEGKSILGVTQRFAEETGNNWGKVLADMQADIDGLSTADKELAIKFNLVKEDGFVNIEELDNFYNLPESVAKQFELVVEGTGEVDIEKALDFSQKLAAIDDADLFKKIDIEVDGASDGILTIDELVQNMDKLSANEIMSLMMKLEVDETDALSIIQEITGMELNPKVVGDTSGIKNDIISAAENTEATAKVNAEIDSRTTSGLSTQITAALMDTSVKIPVEPEAKFALDFASKLNIAATPPPPIKIPVGVDGDQAASELQGVVGVMESSAGEVEVVVTADGQTAESTLANIEKKAVTVDESDPNVLIMADGSKFYTVASNVQTQVSTLDGKVVNITFKGVEDASLTSLKALAASGVTVKGKGSKSIAASIGQSIASSFSTGAQAVGQAVEGANKSMSKGSGSKGNPRYANDKISQDVWRYWSKELFNGLPIENSMEKLKHSIDAAKDNETKLISLYKQQISLTQQQIRHNEDMKRAKQDEMNAILSDLRKQGFKTSGNKVTNLGHAKSIKGEDAVTLANENLNKYKDLYNQINDLNSKILSLQHDKTKINDDIKSAEKSKEAKALDGRFKKTDALLTAIKNNTDISNKKISLIDDADFELKLTMNEEGLNMSKNSISLLTDEFNSLSKMYVKHDENAENVKGKLEDLKTEILNNADAIIEYNSRIKDIQMDRLNSDLDKFSSIMERNLGKVKSNIENLKEGLMSDTSFGDLGTASFDKLDLSRKTKLEKQFEERLALEARLNEALDGYSKKNIDRTAKVSNQVLTIEKNKYDQLLKMQSDFSNGKVSKVNSIKPSDVLGKTSVEKDGSYTAWTKSLEKVNNDYTKAYSQMSKRYDEAIKNAKTQAEKDSITHGFIVEQLKLQEDMYRKIIQVNKEAAEQANEMLNDTGLTTSQRESLEGSLADYQDAITEAQNSIKEAVKSRYELEFDLMDKLAEKASDYTEEIEYLLSIQEAISKDNSGKTGLLEAIYESKINEYGSARSSLAKLLEEQKKVGEGSYEWKILQDRIDDVRGSLKDLTVDILEANKDLMENRLDVLQDDIAKGMFDGKTLKQWENFKDKWVTGIEKELELDKVRRRAIDLESDLYDKKLEALDRQEAVSKKDLEYLDKQLTVLELQEKLDNLNNERDVQTLVRNDDGTWDWQYVANQTEIDKVKEDLEKAELDLIDFKNDQRKDYFKDLSDILDQARDGEFSSEDDLMNALNDLKKAYGFVLDDIPGIDTGDFDEILRIYGEYLNSNKDIISGMGDGEISKEYEALVDKVGLRFEEGFRNIADELGNIISESLKSALQSAVVSEGNGSYLIERQILEFPNVKDTDGFREVLETLPAATKQKIHGKE</sequence>
<dbReference type="RefSeq" id="WP_126808554.1">
    <property type="nucleotide sequence ID" value="NZ_NGKA01000008.1"/>
</dbReference>
<dbReference type="InterPro" id="IPR010090">
    <property type="entry name" value="Phage_tape_meas"/>
</dbReference>
<dbReference type="Proteomes" id="UP000287605">
    <property type="component" value="Unassembled WGS sequence"/>
</dbReference>
<feature type="coiled-coil region" evidence="1">
    <location>
        <begin position="1056"/>
        <end position="1118"/>
    </location>
</feature>
<feature type="coiled-coil region" evidence="1">
    <location>
        <begin position="2319"/>
        <end position="2346"/>
    </location>
</feature>
<name>A0A430AVW5_9ENTE</name>
<evidence type="ECO:0000256" key="2">
    <source>
        <dbReference type="SAM" id="MobiDB-lite"/>
    </source>
</evidence>
<protein>
    <recommendedName>
        <fullName evidence="3">Phage tail tape measure protein domain-containing protein</fullName>
    </recommendedName>
</protein>
<feature type="coiled-coil region" evidence="1">
    <location>
        <begin position="1943"/>
        <end position="1970"/>
    </location>
</feature>
<keyword evidence="5" id="KW-1185">Reference proteome</keyword>
<reference evidence="4 5" key="1">
    <citation type="submission" date="2017-05" db="EMBL/GenBank/DDBJ databases">
        <title>Vagococcus spp. assemblies.</title>
        <authorList>
            <person name="Gulvik C.A."/>
        </authorList>
    </citation>
    <scope>NUCLEOTIDE SEQUENCE [LARGE SCALE GENOMIC DNA]</scope>
    <source>
        <strain evidence="4 5">CCUG 51432</strain>
    </source>
</reference>
<accession>A0A430AVW5</accession>
<feature type="coiled-coil region" evidence="1">
    <location>
        <begin position="378"/>
        <end position="411"/>
    </location>
</feature>
<feature type="compositionally biased region" description="Polar residues" evidence="2">
    <location>
        <begin position="564"/>
        <end position="576"/>
    </location>
</feature>
<dbReference type="EMBL" id="NGKA01000008">
    <property type="protein sequence ID" value="RSU12191.1"/>
    <property type="molecule type" value="Genomic_DNA"/>
</dbReference>
<organism evidence="4 5">
    <name type="scientific">Vagococcus elongatus</name>
    <dbReference type="NCBI Taxonomy" id="180344"/>
    <lineage>
        <taxon>Bacteria</taxon>
        <taxon>Bacillati</taxon>
        <taxon>Bacillota</taxon>
        <taxon>Bacilli</taxon>
        <taxon>Lactobacillales</taxon>
        <taxon>Enterococcaceae</taxon>
        <taxon>Vagococcus</taxon>
    </lineage>
</organism>
<dbReference type="Pfam" id="PF10145">
    <property type="entry name" value="PhageMin_Tail"/>
    <property type="match status" value="1"/>
</dbReference>
<keyword evidence="1" id="KW-0175">Coiled coil</keyword>
<proteinExistence type="predicted"/>
<comment type="caution">
    <text evidence="4">The sequence shown here is derived from an EMBL/GenBank/DDBJ whole genome shotgun (WGS) entry which is preliminary data.</text>
</comment>
<dbReference type="OrthoDB" id="2137849at2"/>
<evidence type="ECO:0000313" key="4">
    <source>
        <dbReference type="EMBL" id="RSU12191.1"/>
    </source>
</evidence>
<gene>
    <name evidence="4" type="ORF">CBF29_06220</name>
</gene>
<feature type="coiled-coil region" evidence="1">
    <location>
        <begin position="2530"/>
        <end position="2595"/>
    </location>
</feature>
<evidence type="ECO:0000256" key="1">
    <source>
        <dbReference type="SAM" id="Coils"/>
    </source>
</evidence>
<evidence type="ECO:0000259" key="3">
    <source>
        <dbReference type="Pfam" id="PF10145"/>
    </source>
</evidence>